<dbReference type="OrthoDB" id="6400796at2"/>
<accession>A0A330LN59</accession>
<evidence type="ECO:0000313" key="2">
    <source>
        <dbReference type="Proteomes" id="UP000250163"/>
    </source>
</evidence>
<dbReference type="RefSeq" id="WP_112714359.1">
    <property type="nucleotide sequence ID" value="NZ_LS483250.1"/>
</dbReference>
<protein>
    <submittedName>
        <fullName evidence="1">Uncharacterized protein</fullName>
    </submittedName>
</protein>
<reference evidence="2" key="1">
    <citation type="submission" date="2018-05" db="EMBL/GenBank/DDBJ databases">
        <authorList>
            <person name="Cea G.-C."/>
            <person name="William W."/>
        </authorList>
    </citation>
    <scope>NUCLEOTIDE SEQUENCE [LARGE SCALE GENOMIC DNA]</scope>
    <source>
        <strain evidence="2">DB21MT 5</strain>
    </source>
</reference>
<dbReference type="EMBL" id="LS483250">
    <property type="protein sequence ID" value="SQD78300.1"/>
    <property type="molecule type" value="Genomic_DNA"/>
</dbReference>
<evidence type="ECO:0000313" key="1">
    <source>
        <dbReference type="EMBL" id="SQD78300.1"/>
    </source>
</evidence>
<sequence>MEFEILVNDGLALVSRVKQEIRFIRSCNYTQASLDILHTASFNLDSVEDLLNYANELALKNNDVAGEKVLIASDAIKKVQSMLSRQFDAELDCESQPWFENVAANIGICA</sequence>
<proteinExistence type="predicted"/>
<organism evidence="1 2">
    <name type="scientific">Moritella yayanosii</name>
    <dbReference type="NCBI Taxonomy" id="69539"/>
    <lineage>
        <taxon>Bacteria</taxon>
        <taxon>Pseudomonadati</taxon>
        <taxon>Pseudomonadota</taxon>
        <taxon>Gammaproteobacteria</taxon>
        <taxon>Alteromonadales</taxon>
        <taxon>Moritellaceae</taxon>
        <taxon>Moritella</taxon>
    </lineage>
</organism>
<keyword evidence="2" id="KW-1185">Reference proteome</keyword>
<gene>
    <name evidence="1" type="ORF">MORIYA_1822</name>
</gene>
<dbReference type="KEGG" id="mya:MORIYA_1822"/>
<dbReference type="Proteomes" id="UP000250163">
    <property type="component" value="Chromosome MORIYA"/>
</dbReference>
<dbReference type="AlphaFoldDB" id="A0A330LN59"/>
<name>A0A330LN59_9GAMM</name>